<reference evidence="2 3" key="1">
    <citation type="submission" date="2018-10" db="EMBL/GenBank/DDBJ databases">
        <title>New species genome.</title>
        <authorList>
            <person name="Li Y."/>
        </authorList>
    </citation>
    <scope>NUCLEOTIDE SEQUENCE [LARGE SCALE GENOMIC DNA]</scope>
    <source>
        <strain evidence="2 3">L6_4B</strain>
    </source>
</reference>
<dbReference type="Proteomes" id="UP000274511">
    <property type="component" value="Unassembled WGS sequence"/>
</dbReference>
<comment type="caution">
    <text evidence="2">The sequence shown here is derived from an EMBL/GenBank/DDBJ whole genome shotgun (WGS) entry which is preliminary data.</text>
</comment>
<gene>
    <name evidence="2" type="primary">bcsO</name>
    <name evidence="2" type="ORF">EC392_13565</name>
</gene>
<proteinExistence type="predicted"/>
<dbReference type="EMBL" id="RJUJ01000014">
    <property type="protein sequence ID" value="ROH77819.1"/>
    <property type="molecule type" value="Genomic_DNA"/>
</dbReference>
<dbReference type="OrthoDB" id="6434633at2"/>
<dbReference type="InterPro" id="IPR031484">
    <property type="entry name" value="CBP_BcsO"/>
</dbReference>
<name>A0A3N0U845_9GAMM</name>
<feature type="compositionally biased region" description="Polar residues" evidence="1">
    <location>
        <begin position="121"/>
        <end position="135"/>
    </location>
</feature>
<feature type="region of interest" description="Disordered" evidence="1">
    <location>
        <begin position="113"/>
        <end position="150"/>
    </location>
</feature>
<protein>
    <submittedName>
        <fullName evidence="2">Cellulose biosynthesis protein BcsO</fullName>
    </submittedName>
</protein>
<dbReference type="AlphaFoldDB" id="A0A3N0U845"/>
<evidence type="ECO:0000256" key="1">
    <source>
        <dbReference type="SAM" id="MobiDB-lite"/>
    </source>
</evidence>
<dbReference type="Pfam" id="PF17037">
    <property type="entry name" value="CBP_BcsO"/>
    <property type="match status" value="1"/>
</dbReference>
<sequence length="186" mass="20698">MWRFGSLMRSYDDLKHFKEKTRSEDINFKEMPGQSLHDEGSRWAIVRQVIHEDKGSAESSFGVGMQPSLRPVAKHEFAAPASAVKPVRLDDSHTRPHNDDPAEQRLLLNAVAAASQPIDPATSSRQPELASSSPVSRPEATAVVSTAPLDPERYKQMFSTRGRQTAQAPNKEELLKPLLERIASCR</sequence>
<dbReference type="STRING" id="1172565.AU508_11980"/>
<organism evidence="2 3">
    <name type="scientific">Lonsdalea populi</name>
    <dbReference type="NCBI Taxonomy" id="1172565"/>
    <lineage>
        <taxon>Bacteria</taxon>
        <taxon>Pseudomonadati</taxon>
        <taxon>Pseudomonadota</taxon>
        <taxon>Gammaproteobacteria</taxon>
        <taxon>Enterobacterales</taxon>
        <taxon>Pectobacteriaceae</taxon>
        <taxon>Lonsdalea</taxon>
    </lineage>
</organism>
<accession>A0A3N0U845</accession>
<evidence type="ECO:0000313" key="2">
    <source>
        <dbReference type="EMBL" id="ROH77819.1"/>
    </source>
</evidence>
<evidence type="ECO:0000313" key="3">
    <source>
        <dbReference type="Proteomes" id="UP000274511"/>
    </source>
</evidence>